<dbReference type="EMBL" id="AP023322">
    <property type="protein sequence ID" value="BCI64352.1"/>
    <property type="molecule type" value="Genomic_DNA"/>
</dbReference>
<dbReference type="Proteomes" id="UP000594042">
    <property type="component" value="Chromosome"/>
</dbReference>
<sequence length="100" mass="11789">MNELLIILTSLFGGLNIFQFLFFRAERKKAFATAEDLMLDNEQKKQDLHQGDYDYLTKRCDKLVKDYFEMMEKAQTAMDEAAKLRSEITYLKGLRCYVTI</sequence>
<dbReference type="RefSeq" id="WP_200755015.1">
    <property type="nucleotide sequence ID" value="NZ_AP023322.1"/>
</dbReference>
<dbReference type="AlphaFoldDB" id="A0A7G1HZU0"/>
<evidence type="ECO:0000256" key="1">
    <source>
        <dbReference type="SAM" id="Phobius"/>
    </source>
</evidence>
<organism evidence="2 3">
    <name type="scientific">Coprobacter secundus subsp. similis</name>
    <dbReference type="NCBI Taxonomy" id="2751153"/>
    <lineage>
        <taxon>Bacteria</taxon>
        <taxon>Pseudomonadati</taxon>
        <taxon>Bacteroidota</taxon>
        <taxon>Bacteroidia</taxon>
        <taxon>Bacteroidales</taxon>
        <taxon>Barnesiellaceae</taxon>
        <taxon>Coprobacter</taxon>
    </lineage>
</organism>
<evidence type="ECO:0000313" key="2">
    <source>
        <dbReference type="EMBL" id="BCI64352.1"/>
    </source>
</evidence>
<proteinExistence type="predicted"/>
<name>A0A7G1HZU0_9BACT</name>
<keyword evidence="3" id="KW-1185">Reference proteome</keyword>
<feature type="transmembrane region" description="Helical" evidence="1">
    <location>
        <begin position="6"/>
        <end position="23"/>
    </location>
</feature>
<dbReference type="KEGG" id="copr:Cop2CBH44_27050"/>
<keyword evidence="1" id="KW-0812">Transmembrane</keyword>
<evidence type="ECO:0000313" key="3">
    <source>
        <dbReference type="Proteomes" id="UP000594042"/>
    </source>
</evidence>
<gene>
    <name evidence="2" type="ORF">Cop2CBH44_27050</name>
</gene>
<reference evidence="3" key="1">
    <citation type="submission" date="2020-07" db="EMBL/GenBank/DDBJ databases">
        <title>Complete genome sequencing of Coprobacter sp. strain 2CBH44.</title>
        <authorList>
            <person name="Sakamoto M."/>
            <person name="Murakami T."/>
            <person name="Mori H."/>
        </authorList>
    </citation>
    <scope>NUCLEOTIDE SEQUENCE [LARGE SCALE GENOMIC DNA]</scope>
    <source>
        <strain evidence="3">2CBH44</strain>
    </source>
</reference>
<keyword evidence="1" id="KW-0472">Membrane</keyword>
<keyword evidence="1" id="KW-1133">Transmembrane helix</keyword>
<protein>
    <submittedName>
        <fullName evidence="2">Uncharacterized protein</fullName>
    </submittedName>
</protein>
<accession>A0A7G1HZU0</accession>